<keyword evidence="2" id="KW-1185">Reference proteome</keyword>
<sequence>MSDDFDFECLDAERRFALFNLSGAIALHEGVARVAKVIAAATARGYHGLVVDIRGIAGFEPPGVGARHEMVRTWAAVAGPRLRLVMVTRPEFIDPERFAMVAARNFGLVANVFETRAEALYWLRSESLLDP</sequence>
<evidence type="ECO:0000313" key="2">
    <source>
        <dbReference type="Proteomes" id="UP000681317"/>
    </source>
</evidence>
<organism evidence="1 2">
    <name type="scientific">Noviluteimonas caseinilytica</name>
    <dbReference type="NCBI Taxonomy" id="2675101"/>
    <lineage>
        <taxon>Bacteria</taxon>
        <taxon>Pseudomonadati</taxon>
        <taxon>Pseudomonadota</taxon>
        <taxon>Gammaproteobacteria</taxon>
        <taxon>Lysobacterales</taxon>
        <taxon>Lysobacteraceae</taxon>
        <taxon>Noviluteimonas</taxon>
    </lineage>
</organism>
<reference evidence="1 2" key="1">
    <citation type="submission" date="2021-03" db="EMBL/GenBank/DDBJ databases">
        <title>Complete Genome Sequences of Two Lysobacter Strains Isolated from Sea Water (Lysobacter caseinilyticus) and Soil (Lysobacter helvus) in South Korea.</title>
        <authorList>
            <person name="Watanabe Y."/>
            <person name="Arakawa K."/>
        </authorList>
    </citation>
    <scope>NUCLEOTIDE SEQUENCE [LARGE SCALE GENOMIC DNA]</scope>
    <source>
        <strain evidence="1 2">KVB24</strain>
    </source>
</reference>
<dbReference type="Proteomes" id="UP000681317">
    <property type="component" value="Chromosome"/>
</dbReference>
<gene>
    <name evidence="1" type="ORF">LYSCAS_19410</name>
</gene>
<dbReference type="RefSeq" id="WP_213433874.1">
    <property type="nucleotide sequence ID" value="NZ_AP024545.1"/>
</dbReference>
<dbReference type="EMBL" id="AP024545">
    <property type="protein sequence ID" value="BCT92917.1"/>
    <property type="molecule type" value="Genomic_DNA"/>
</dbReference>
<proteinExistence type="predicted"/>
<accession>A0ABN6FT61</accession>
<name>A0ABN6FT61_9GAMM</name>
<protein>
    <recommendedName>
        <fullName evidence="3">STAS/SEC14 domain-containing protein</fullName>
    </recommendedName>
</protein>
<evidence type="ECO:0000313" key="1">
    <source>
        <dbReference type="EMBL" id="BCT92917.1"/>
    </source>
</evidence>
<evidence type="ECO:0008006" key="3">
    <source>
        <dbReference type="Google" id="ProtNLM"/>
    </source>
</evidence>